<comment type="subcellular location">
    <subcellularLocation>
        <location evidence="1">Secreted</location>
    </subcellularLocation>
</comment>
<evidence type="ECO:0000256" key="11">
    <source>
        <dbReference type="ARBA" id="ARBA00041912"/>
    </source>
</evidence>
<dbReference type="GO" id="GO:0005125">
    <property type="term" value="F:cytokine activity"/>
    <property type="evidence" value="ECO:0007669"/>
    <property type="project" value="UniProtKB-KW"/>
</dbReference>
<keyword evidence="14" id="KW-1185">Reference proteome</keyword>
<evidence type="ECO:0000256" key="7">
    <source>
        <dbReference type="ARBA" id="ARBA00036823"/>
    </source>
</evidence>
<dbReference type="GO" id="GO:0005615">
    <property type="term" value="C:extracellular space"/>
    <property type="evidence" value="ECO:0007669"/>
    <property type="project" value="UniProtKB-KW"/>
</dbReference>
<sequence>MPSTGDLKQEKKISITQFLIRDDILKTLTYLPSRSGGARAAAFHHCSRRTLMFRSIRFFAVAFNFWVASSAVAMPCFTINTNVPSDKVPQDFLKKTSALIAKALSKPESYVAVRVNPGQQMTFGGSADPCAVCTLESIGAVGGSRNNAHAEKLYKHINETLGIPKNRMYISFVDIDPTTMAFNGSTFA</sequence>
<dbReference type="OMA" id="ENIGHAK"/>
<keyword evidence="3" id="KW-0202">Cytokine</keyword>
<dbReference type="EC" id="5.3.3.12" evidence="8"/>
<dbReference type="EMBL" id="JPKZ01002261">
    <property type="protein sequence ID" value="KHN77607.1"/>
    <property type="molecule type" value="Genomic_DNA"/>
</dbReference>
<reference evidence="13 14" key="1">
    <citation type="submission" date="2014-11" db="EMBL/GenBank/DDBJ databases">
        <title>Genetic blueprint of the zoonotic pathogen Toxocara canis.</title>
        <authorList>
            <person name="Zhu X.-Q."/>
            <person name="Korhonen P.K."/>
            <person name="Cai H."/>
            <person name="Young N.D."/>
            <person name="Nejsum P."/>
            <person name="von Samson-Himmelstjerna G."/>
            <person name="Boag P.R."/>
            <person name="Tan P."/>
            <person name="Li Q."/>
            <person name="Min J."/>
            <person name="Yang Y."/>
            <person name="Wang X."/>
            <person name="Fang X."/>
            <person name="Hall R.S."/>
            <person name="Hofmann A."/>
            <person name="Sternberg P.W."/>
            <person name="Jex A.R."/>
            <person name="Gasser R.B."/>
        </authorList>
    </citation>
    <scope>NUCLEOTIDE SEQUENCE [LARGE SCALE GENOMIC DNA]</scope>
    <source>
        <strain evidence="13">PN_DK_2014</strain>
    </source>
</reference>
<evidence type="ECO:0000256" key="6">
    <source>
        <dbReference type="ARBA" id="ARBA00036735"/>
    </source>
</evidence>
<dbReference type="GO" id="GO:0004167">
    <property type="term" value="F:dopachrome isomerase activity"/>
    <property type="evidence" value="ECO:0007669"/>
    <property type="project" value="UniProtKB-EC"/>
</dbReference>
<evidence type="ECO:0000256" key="4">
    <source>
        <dbReference type="ARBA" id="ARBA00022525"/>
    </source>
</evidence>
<dbReference type="STRING" id="6265.A0A0B2V815"/>
<dbReference type="InterPro" id="IPR001398">
    <property type="entry name" value="Macrophage_inhib_fac"/>
</dbReference>
<proteinExistence type="inferred from homology"/>
<dbReference type="PANTHER" id="PTHR11954:SF6">
    <property type="entry name" value="MACROPHAGE MIGRATION INHIBITORY FACTOR"/>
    <property type="match status" value="1"/>
</dbReference>
<evidence type="ECO:0000256" key="2">
    <source>
        <dbReference type="ARBA" id="ARBA00005851"/>
    </source>
</evidence>
<organism evidence="13 14">
    <name type="scientific">Toxocara canis</name>
    <name type="common">Canine roundworm</name>
    <dbReference type="NCBI Taxonomy" id="6265"/>
    <lineage>
        <taxon>Eukaryota</taxon>
        <taxon>Metazoa</taxon>
        <taxon>Ecdysozoa</taxon>
        <taxon>Nematoda</taxon>
        <taxon>Chromadorea</taxon>
        <taxon>Rhabditida</taxon>
        <taxon>Spirurina</taxon>
        <taxon>Ascaridomorpha</taxon>
        <taxon>Ascaridoidea</taxon>
        <taxon>Toxocaridae</taxon>
        <taxon>Toxocara</taxon>
    </lineage>
</organism>
<evidence type="ECO:0000256" key="10">
    <source>
        <dbReference type="ARBA" id="ARBA00041631"/>
    </source>
</evidence>
<gene>
    <name evidence="13" type="ORF">Tcan_15803</name>
</gene>
<dbReference type="Gene3D" id="3.30.429.10">
    <property type="entry name" value="Macrophage Migration Inhibitory Factor"/>
    <property type="match status" value="1"/>
</dbReference>
<dbReference type="PANTHER" id="PTHR11954">
    <property type="entry name" value="D-DOPACHROME DECARBOXYLASE"/>
    <property type="match status" value="1"/>
</dbReference>
<dbReference type="InterPro" id="IPR014347">
    <property type="entry name" value="Tautomerase/MIF_sf"/>
</dbReference>
<comment type="similarity">
    <text evidence="2">Belongs to the MIF family.</text>
</comment>
<evidence type="ECO:0000256" key="3">
    <source>
        <dbReference type="ARBA" id="ARBA00022514"/>
    </source>
</evidence>
<dbReference type="AlphaFoldDB" id="A0A0B2V815"/>
<evidence type="ECO:0000256" key="12">
    <source>
        <dbReference type="ARBA" id="ARBA00042730"/>
    </source>
</evidence>
<evidence type="ECO:0000256" key="8">
    <source>
        <dbReference type="ARBA" id="ARBA00038932"/>
    </source>
</evidence>
<comment type="catalytic activity">
    <reaction evidence="7">
        <text>L-dopachrome = 5,6-dihydroxyindole-2-carboxylate</text>
        <dbReference type="Rhea" id="RHEA:13041"/>
        <dbReference type="ChEBI" id="CHEBI:16875"/>
        <dbReference type="ChEBI" id="CHEBI:57509"/>
        <dbReference type="EC" id="5.3.3.12"/>
    </reaction>
</comment>
<dbReference type="SMR" id="A0A0B2V815"/>
<evidence type="ECO:0000256" key="9">
    <source>
        <dbReference type="ARBA" id="ARBA00039086"/>
    </source>
</evidence>
<keyword evidence="4" id="KW-0964">Secreted</keyword>
<dbReference type="OrthoDB" id="255819at2759"/>
<dbReference type="InterPro" id="IPR019829">
    <property type="entry name" value="Macrophage_inhib_fac_CS"/>
</dbReference>
<evidence type="ECO:0000313" key="13">
    <source>
        <dbReference type="EMBL" id="KHN77607.1"/>
    </source>
</evidence>
<comment type="caution">
    <text evidence="13">The sequence shown here is derived from an EMBL/GenBank/DDBJ whole genome shotgun (WGS) entry which is preliminary data.</text>
</comment>
<comment type="catalytic activity">
    <reaction evidence="6">
        <text>3-phenylpyruvate = enol-phenylpyruvate</text>
        <dbReference type="Rhea" id="RHEA:17097"/>
        <dbReference type="ChEBI" id="CHEBI:16815"/>
        <dbReference type="ChEBI" id="CHEBI:18005"/>
        <dbReference type="EC" id="5.3.2.1"/>
    </reaction>
</comment>
<protein>
    <recommendedName>
        <fullName evidence="12">L-dopachrome isomerase</fullName>
        <ecNumber evidence="9">5.3.2.1</ecNumber>
        <ecNumber evidence="8">5.3.3.12</ecNumber>
    </recommendedName>
    <alternativeName>
        <fullName evidence="10">L-dopachrome tautomerase</fullName>
    </alternativeName>
    <alternativeName>
        <fullName evidence="11">Phenylpyruvate tautomerase</fullName>
    </alternativeName>
</protein>
<dbReference type="EC" id="5.3.2.1" evidence="9"/>
<dbReference type="PROSITE" id="PS01158">
    <property type="entry name" value="MIF"/>
    <property type="match status" value="1"/>
</dbReference>
<dbReference type="Pfam" id="PF01187">
    <property type="entry name" value="MIF"/>
    <property type="match status" value="1"/>
</dbReference>
<keyword evidence="5" id="KW-0413">Isomerase</keyword>
<evidence type="ECO:0000256" key="1">
    <source>
        <dbReference type="ARBA" id="ARBA00004613"/>
    </source>
</evidence>
<dbReference type="GO" id="GO:0050178">
    <property type="term" value="F:phenylpyruvate tautomerase activity"/>
    <property type="evidence" value="ECO:0007669"/>
    <property type="project" value="UniProtKB-EC"/>
</dbReference>
<accession>A0A0B2V815</accession>
<dbReference type="SUPFAM" id="SSF55331">
    <property type="entry name" value="Tautomerase/MIF"/>
    <property type="match status" value="1"/>
</dbReference>
<evidence type="ECO:0000313" key="14">
    <source>
        <dbReference type="Proteomes" id="UP000031036"/>
    </source>
</evidence>
<name>A0A0B2V815_TOXCA</name>
<evidence type="ECO:0000256" key="5">
    <source>
        <dbReference type="ARBA" id="ARBA00023235"/>
    </source>
</evidence>
<dbReference type="Proteomes" id="UP000031036">
    <property type="component" value="Unassembled WGS sequence"/>
</dbReference>